<evidence type="ECO:0000313" key="2">
    <source>
        <dbReference type="Proteomes" id="UP000186102"/>
    </source>
</evidence>
<reference evidence="1 2" key="1">
    <citation type="submission" date="2016-09" db="EMBL/GenBank/DDBJ databases">
        <title>Complete genome of Desulfosporosinus sp. OL.</title>
        <authorList>
            <person name="Mardanov A."/>
            <person name="Beletsky A."/>
            <person name="Panova A."/>
            <person name="Karnachuk O."/>
            <person name="Ravin N."/>
        </authorList>
    </citation>
    <scope>NUCLEOTIDE SEQUENCE [LARGE SCALE GENOMIC DNA]</scope>
    <source>
        <strain evidence="1 2">OL</strain>
    </source>
</reference>
<dbReference type="Proteomes" id="UP000186102">
    <property type="component" value="Unassembled WGS sequence"/>
</dbReference>
<name>A0A1Q8QHC4_9FIRM</name>
<evidence type="ECO:0000313" key="1">
    <source>
        <dbReference type="EMBL" id="OLN26672.1"/>
    </source>
</evidence>
<comment type="caution">
    <text evidence="1">The sequence shown here is derived from an EMBL/GenBank/DDBJ whole genome shotgun (WGS) entry which is preliminary data.</text>
</comment>
<dbReference type="EMBL" id="MLBF01000072">
    <property type="protein sequence ID" value="OLN26672.1"/>
    <property type="molecule type" value="Genomic_DNA"/>
</dbReference>
<gene>
    <name evidence="1" type="ORF">DSOL_4890</name>
</gene>
<accession>A0A1Q8QHC4</accession>
<dbReference type="Gene3D" id="3.40.50.1010">
    <property type="entry name" value="5'-nuclease"/>
    <property type="match status" value="1"/>
</dbReference>
<dbReference type="SUPFAM" id="SSF88723">
    <property type="entry name" value="PIN domain-like"/>
    <property type="match status" value="1"/>
</dbReference>
<organism evidence="1 2">
    <name type="scientific">Desulfosporosinus metallidurans</name>
    <dbReference type="NCBI Taxonomy" id="1888891"/>
    <lineage>
        <taxon>Bacteria</taxon>
        <taxon>Bacillati</taxon>
        <taxon>Bacillota</taxon>
        <taxon>Clostridia</taxon>
        <taxon>Eubacteriales</taxon>
        <taxon>Desulfitobacteriaceae</taxon>
        <taxon>Desulfosporosinus</taxon>
    </lineage>
</organism>
<keyword evidence="2" id="KW-1185">Reference proteome</keyword>
<evidence type="ECO:0008006" key="3">
    <source>
        <dbReference type="Google" id="ProtNLM"/>
    </source>
</evidence>
<dbReference type="AlphaFoldDB" id="A0A1Q8QHC4"/>
<dbReference type="InterPro" id="IPR029060">
    <property type="entry name" value="PIN-like_dom_sf"/>
</dbReference>
<sequence>MILDANILIDFLKCDRTIIKLISTNVGQVYLATPVLDEISEINDSDCAELGIKLVEPELDQVMLAAEKKGSLSFQDNLCLILAKSFGWTCVTNDKPLRQMCESEGVTLIWGIELICMLVESGGLPATHAREIILDINRINPKYITASIVEKALLRLGFG</sequence>
<protein>
    <recommendedName>
        <fullName evidence="3">PIN domain-containing protein</fullName>
    </recommendedName>
</protein>
<proteinExistence type="predicted"/>